<reference evidence="2 3" key="1">
    <citation type="submission" date="2016-07" db="EMBL/GenBank/DDBJ databases">
        <authorList>
            <consortium name="Pathogen Informatics"/>
        </authorList>
    </citation>
    <scope>NUCLEOTIDE SEQUENCE [LARGE SCALE GENOMIC DNA]</scope>
</reference>
<dbReference type="InterPro" id="IPR008780">
    <property type="entry name" value="Plasmodium_Vir"/>
</dbReference>
<dbReference type="VEuPathDB" id="PlasmoDB:PVX_014625"/>
<accession>A0A1G4EBR2</accession>
<dbReference type="EMBL" id="FLYH01000068">
    <property type="protein sequence ID" value="SCA59725.1"/>
    <property type="molecule type" value="Genomic_DNA"/>
</dbReference>
<gene>
    <name evidence="2" type="ORF">PVT01_000036200</name>
</gene>
<dbReference type="Proteomes" id="UP000196402">
    <property type="component" value="Unassembled WGS sequence"/>
</dbReference>
<dbReference type="AlphaFoldDB" id="A0A1G4EBR2"/>
<name>A0A1G4EBR2_PLAVI</name>
<evidence type="ECO:0000256" key="1">
    <source>
        <dbReference type="SAM" id="MobiDB-lite"/>
    </source>
</evidence>
<evidence type="ECO:0000313" key="3">
    <source>
        <dbReference type="Proteomes" id="UP000196402"/>
    </source>
</evidence>
<organism evidence="2 3">
    <name type="scientific">Plasmodium vivax</name>
    <name type="common">malaria parasite P. vivax</name>
    <dbReference type="NCBI Taxonomy" id="5855"/>
    <lineage>
        <taxon>Eukaryota</taxon>
        <taxon>Sar</taxon>
        <taxon>Alveolata</taxon>
        <taxon>Apicomplexa</taxon>
        <taxon>Aconoidasida</taxon>
        <taxon>Haemosporida</taxon>
        <taxon>Plasmodiidae</taxon>
        <taxon>Plasmodium</taxon>
        <taxon>Plasmodium (Plasmodium)</taxon>
    </lineage>
</organism>
<proteinExistence type="predicted"/>
<dbReference type="VEuPathDB" id="PlasmoDB:PVPAM_020005900"/>
<dbReference type="VEuPathDB" id="PlasmoDB:PVP01_0001940"/>
<dbReference type="Pfam" id="PF05795">
    <property type="entry name" value="Plasmodium_Vir"/>
    <property type="match status" value="1"/>
</dbReference>
<sequence>MNDFLGKKKLGNLRTKYYYDKFDNGWNTCKGNTLYNSSKQELTQRKELHDVSEKILKALCYVYETSMRPGFDNDVCNFLYYWLANILLNNLKLDHFYSEIIIKLFANLKNDSDSKICNIRTFTTFNKDEFNKVKLIFDFSEDFDTYKSHFSQHNHDCNKNYKEYLDTYITSYNKIRSECITESRDYIYCSAFHHYFNNKNHGLLSTWKCNLSENDPRDLDLEEGVEEEEVETDGETVKVLEQLPPNSRRGTHGVQSDNGFASVEASRAGYLRPEAPDLYTGASLMGRPSSPTDNPSPSITSKSITGAVSVAGILVPSYLMYNYTYAGTWINKVLGRKTRTNFNPYTDQFLMANISGPENFYSERSRYNISYRPE</sequence>
<feature type="compositionally biased region" description="Polar residues" evidence="1">
    <location>
        <begin position="289"/>
        <end position="300"/>
    </location>
</feature>
<feature type="region of interest" description="Disordered" evidence="1">
    <location>
        <begin position="281"/>
        <end position="300"/>
    </location>
</feature>
<evidence type="ECO:0000313" key="2">
    <source>
        <dbReference type="EMBL" id="SCA59725.1"/>
    </source>
</evidence>
<protein>
    <submittedName>
        <fullName evidence="2">VIR protein</fullName>
    </submittedName>
</protein>
<dbReference type="VEuPathDB" id="PlasmoDB:PVW1_000028200"/>